<proteinExistence type="predicted"/>
<feature type="compositionally biased region" description="Acidic residues" evidence="1">
    <location>
        <begin position="193"/>
        <end position="203"/>
    </location>
</feature>
<organism evidence="3 4">
    <name type="scientific">Ophiocordyceps unilateralis</name>
    <name type="common">Zombie-ant fungus</name>
    <name type="synonym">Torrubia unilateralis</name>
    <dbReference type="NCBI Taxonomy" id="268505"/>
    <lineage>
        <taxon>Eukaryota</taxon>
        <taxon>Fungi</taxon>
        <taxon>Dikarya</taxon>
        <taxon>Ascomycota</taxon>
        <taxon>Pezizomycotina</taxon>
        <taxon>Sordariomycetes</taxon>
        <taxon>Hypocreomycetidae</taxon>
        <taxon>Hypocreales</taxon>
        <taxon>Ophiocordycipitaceae</taxon>
        <taxon>Ophiocordyceps</taxon>
    </lineage>
</organism>
<name>A0A2A9PDB6_OPHUN</name>
<keyword evidence="4" id="KW-1185">Reference proteome</keyword>
<protein>
    <submittedName>
        <fullName evidence="3">Uncharacterized protein</fullName>
    </submittedName>
</protein>
<reference evidence="3 4" key="1">
    <citation type="journal article" date="2015" name="BMC Genomics">
        <title>Gene expression during zombie ant biting behavior reflects the complexity underlying fungal parasitic behavioral manipulation.</title>
        <authorList>
            <person name="de Bekker C."/>
            <person name="Ohm R.A."/>
            <person name="Loreto R.G."/>
            <person name="Sebastian A."/>
            <person name="Albert I."/>
            <person name="Merrow M."/>
            <person name="Brachmann A."/>
            <person name="Hughes D.P."/>
        </authorList>
    </citation>
    <scope>NUCLEOTIDE SEQUENCE [LARGE SCALE GENOMIC DNA]</scope>
    <source>
        <strain evidence="3 4">SC16a</strain>
    </source>
</reference>
<accession>A0A2A9PDB6</accession>
<evidence type="ECO:0000313" key="3">
    <source>
        <dbReference type="EMBL" id="PFH59001.1"/>
    </source>
</evidence>
<feature type="transmembrane region" description="Helical" evidence="2">
    <location>
        <begin position="73"/>
        <end position="97"/>
    </location>
</feature>
<feature type="transmembrane region" description="Helical" evidence="2">
    <location>
        <begin position="29"/>
        <end position="52"/>
    </location>
</feature>
<comment type="caution">
    <text evidence="3">The sequence shown here is derived from an EMBL/GenBank/DDBJ whole genome shotgun (WGS) entry which is preliminary data.</text>
</comment>
<keyword evidence="2" id="KW-0472">Membrane</keyword>
<evidence type="ECO:0000256" key="2">
    <source>
        <dbReference type="SAM" id="Phobius"/>
    </source>
</evidence>
<sequence>MAGHFEPDQELCRRYALFAADLQRGHFLILYWFMFIGNLSILFFASWIYIKAQEALETHPGRSRLRARALQKAVMADVICVAVSTVVVIMEAFTLLALQFCDGEDLMSLYWSTWTMIQVGALIAMVGIVLALVHSLRDSKHPPWALAMGTPVLVIAGFLHLFHQVTKKNIKKIRRKGSTSASEGSEMSKEDSTDIEADAEPEWDSEKGIQAEVIGSTADGGMIVRFLAPQPSWASRGGLLLGHTEDERPIVAFSKGTITFEPESRS</sequence>
<evidence type="ECO:0000256" key="1">
    <source>
        <dbReference type="SAM" id="MobiDB-lite"/>
    </source>
</evidence>
<feature type="region of interest" description="Disordered" evidence="1">
    <location>
        <begin position="173"/>
        <end position="208"/>
    </location>
</feature>
<dbReference type="EMBL" id="LAZP02000235">
    <property type="protein sequence ID" value="PFH59001.1"/>
    <property type="molecule type" value="Genomic_DNA"/>
</dbReference>
<gene>
    <name evidence="3" type="ORF">XA68_12930</name>
</gene>
<dbReference type="Proteomes" id="UP000037136">
    <property type="component" value="Unassembled WGS sequence"/>
</dbReference>
<reference evidence="3 4" key="2">
    <citation type="journal article" date="2017" name="Sci. Rep.">
        <title>Ant-infecting Ophiocordyceps genomes reveal a high diversity of potential behavioral manipulation genes and a possible major role for enterotoxins.</title>
        <authorList>
            <person name="de Bekker C."/>
            <person name="Ohm R.A."/>
            <person name="Evans H.C."/>
            <person name="Brachmann A."/>
            <person name="Hughes D.P."/>
        </authorList>
    </citation>
    <scope>NUCLEOTIDE SEQUENCE [LARGE SCALE GENOMIC DNA]</scope>
    <source>
        <strain evidence="3 4">SC16a</strain>
    </source>
</reference>
<evidence type="ECO:0000313" key="4">
    <source>
        <dbReference type="Proteomes" id="UP000037136"/>
    </source>
</evidence>
<feature type="transmembrane region" description="Helical" evidence="2">
    <location>
        <begin position="144"/>
        <end position="162"/>
    </location>
</feature>
<dbReference type="AlphaFoldDB" id="A0A2A9PDB6"/>
<keyword evidence="2" id="KW-0812">Transmembrane</keyword>
<dbReference type="OrthoDB" id="3537340at2759"/>
<feature type="transmembrane region" description="Helical" evidence="2">
    <location>
        <begin position="109"/>
        <end position="132"/>
    </location>
</feature>
<keyword evidence="2" id="KW-1133">Transmembrane helix</keyword>